<dbReference type="GO" id="GO:0016746">
    <property type="term" value="F:acyltransferase activity"/>
    <property type="evidence" value="ECO:0007669"/>
    <property type="project" value="UniProtKB-KW"/>
</dbReference>
<dbReference type="InterPro" id="IPR011004">
    <property type="entry name" value="Trimer_LpxA-like_sf"/>
</dbReference>
<protein>
    <recommendedName>
        <fullName evidence="7">Glucose-1-phosphate thymidylyltransferase</fullName>
    </recommendedName>
</protein>
<evidence type="ECO:0000313" key="3">
    <source>
        <dbReference type="EMBL" id="BAJ48638.1"/>
    </source>
</evidence>
<proteinExistence type="predicted"/>
<dbReference type="NCBIfam" id="TIGR03991">
    <property type="entry name" value="alt_bact_glmU"/>
    <property type="match status" value="1"/>
</dbReference>
<dbReference type="Proteomes" id="UP000008120">
    <property type="component" value="Chromosome"/>
</dbReference>
<dbReference type="KEGG" id="csu:CSUB_C1492"/>
<dbReference type="Pfam" id="PF13562">
    <property type="entry name" value="NTP_transf_4"/>
    <property type="match status" value="1"/>
</dbReference>
<dbReference type="InterPro" id="IPR023917">
    <property type="entry name" value="Bifunctiontional_GlmU_bac-type"/>
</dbReference>
<dbReference type="InterPro" id="IPR050065">
    <property type="entry name" value="GlmU-like"/>
</dbReference>
<evidence type="ECO:0000313" key="4">
    <source>
        <dbReference type="EMBL" id="BAJ49688.1"/>
    </source>
</evidence>
<evidence type="ECO:0000313" key="6">
    <source>
        <dbReference type="Proteomes" id="UP000008120"/>
    </source>
</evidence>
<evidence type="ECO:0000256" key="2">
    <source>
        <dbReference type="ARBA" id="ARBA00023315"/>
    </source>
</evidence>
<evidence type="ECO:0008006" key="7">
    <source>
        <dbReference type="Google" id="ProtNLM"/>
    </source>
</evidence>
<dbReference type="SUPFAM" id="SSF51161">
    <property type="entry name" value="Trimeric LpxA-like enzymes"/>
    <property type="match status" value="1"/>
</dbReference>
<evidence type="ECO:0000313" key="5">
    <source>
        <dbReference type="EMBL" id="BAJ51343.1"/>
    </source>
</evidence>
<dbReference type="EMBL" id="AP011899">
    <property type="protein sequence ID" value="BAJ49688.1"/>
    <property type="molecule type" value="Genomic_DNA"/>
</dbReference>
<keyword evidence="2" id="KW-0012">Acyltransferase</keyword>
<dbReference type="AlphaFoldDB" id="E6N8L9"/>
<accession>E6N8L9</accession>
<evidence type="ECO:0000256" key="1">
    <source>
        <dbReference type="ARBA" id="ARBA00022679"/>
    </source>
</evidence>
<dbReference type="PANTHER" id="PTHR43584:SF9">
    <property type="entry name" value="TRANSFERASE HEXAPEPTIDE REPEAT CONTAINING PROTEIN"/>
    <property type="match status" value="1"/>
</dbReference>
<reference evidence="3 6" key="2">
    <citation type="journal article" date="2011" name="Nucleic Acids Res.">
        <title>Insights into the evolution of Archaea and eukaryotic protein modifier systems revealed by the genome of a novel archaeal group.</title>
        <authorList>
            <person name="Nunoura T."/>
            <person name="Takaki Y."/>
            <person name="Kakuta J."/>
            <person name="Nishi S."/>
            <person name="Sugahara J."/>
            <person name="Kazama H."/>
            <person name="Chee G."/>
            <person name="Hattori M."/>
            <person name="Kanai A."/>
            <person name="Atomi H."/>
            <person name="Takai K."/>
            <person name="Takami H."/>
        </authorList>
    </citation>
    <scope>NUCLEOTIDE SEQUENCE [LARGE SCALE GENOMIC DNA]</scope>
</reference>
<dbReference type="Gene3D" id="2.160.10.10">
    <property type="entry name" value="Hexapeptide repeat proteins"/>
    <property type="match status" value="1"/>
</dbReference>
<dbReference type="BioCyc" id="CCAL311458:G131R-1514-MONOMER"/>
<name>E6N8L9_CALS0</name>
<gene>
    <name evidence="5" type="ORF">CSUB_C1492</name>
    <name evidence="3" type="ORF">HGMM_F12C01C12</name>
    <name evidence="4" type="ORF">HGMM_F21D07C39</name>
</gene>
<sequence length="421" mass="46932">MNICVYEDPGLLRFWPLTTTKPVYDIFIGTGTNVEKIKHHFTDVAQIHLYTRQHLSQVLGEKYPEAIVNMPPTEGETLLINGRLVVNKVVAETLRKAEPGCVFYVGGEVAAVKLAEPDLPENFWQSLTTPGKRVEIPVHHLTKRELEANLVNNLWDIVELSPKLILDEVFGEKTSYGQRDLVFARGEVELDNHVVLDDRKGPIVLDEGVVVESFTKIVGPCYVGKSSRIFPNSYIASCSFGPVCRVGGEVEGCVFMGYSNKRHYGFLGHSVVGEWVNIAAGTTVSNMKNTYGSFRMTVEGRRVETGRQFLGSFFADHVKTGIGTMVSGGVKIGVASHVYREAQTDIPSYTIHTPTEKIELNIEQALETAKRMMSRRGVEPSKNYLDMLQNVFNMTAEERRSAGVVKKRFSFYNTEGSYGHG</sequence>
<reference evidence="3 6" key="1">
    <citation type="journal article" date="2005" name="Environ. Microbiol.">
        <title>Genetic and functional properties of uncultivated thermophilic crenarchaeotes from a subsurface gold mine as revealed by analysis of genome fragments.</title>
        <authorList>
            <person name="Nunoura T."/>
            <person name="Hirayama H."/>
            <person name="Takami H."/>
            <person name="Oida H."/>
            <person name="Nishi S."/>
            <person name="Shimamura S."/>
            <person name="Suzuki Y."/>
            <person name="Inagaki F."/>
            <person name="Takai K."/>
            <person name="Nealson K.H."/>
            <person name="Horikoshi K."/>
        </authorList>
    </citation>
    <scope>NUCLEOTIDE SEQUENCE [LARGE SCALE GENOMIC DNA]</scope>
</reference>
<dbReference type="EMBL" id="AP011870">
    <property type="protein sequence ID" value="BAJ48638.1"/>
    <property type="molecule type" value="Genomic_DNA"/>
</dbReference>
<dbReference type="EMBL" id="BA000048">
    <property type="protein sequence ID" value="BAJ51343.1"/>
    <property type="molecule type" value="Genomic_DNA"/>
</dbReference>
<dbReference type="GO" id="GO:0016779">
    <property type="term" value="F:nucleotidyltransferase activity"/>
    <property type="evidence" value="ECO:0007669"/>
    <property type="project" value="UniProtKB-ARBA"/>
</dbReference>
<dbReference type="STRING" id="311458.CSUB_C1492"/>
<keyword evidence="1" id="KW-0808">Transferase</keyword>
<organism evidence="3 6">
    <name type="scientific">Caldiarchaeum subterraneum</name>
    <dbReference type="NCBI Taxonomy" id="311458"/>
    <lineage>
        <taxon>Archaea</taxon>
        <taxon>Nitrososphaerota</taxon>
        <taxon>Candidatus Caldarchaeales</taxon>
        <taxon>Candidatus Caldarchaeaceae</taxon>
        <taxon>Candidatus Caldarchaeum</taxon>
    </lineage>
</organism>
<dbReference type="PANTHER" id="PTHR43584">
    <property type="entry name" value="NUCLEOTIDYL TRANSFERASE"/>
    <property type="match status" value="1"/>
</dbReference>